<sequence>MTADSTHAKTVVAMEITPSPGLNHIKVLRYIPEDEQHEMAVKFSDELPDSEQELFPLLGCLTDSHYSRSFLLTCASPSSDSYFLLRSMLIWNASVDFLVLNSNGVIVSLVI</sequence>
<protein>
    <submittedName>
        <fullName evidence="1">Uncharacterized protein</fullName>
    </submittedName>
</protein>
<comment type="caution">
    <text evidence="1">The sequence shown here is derived from an EMBL/GenBank/DDBJ whole genome shotgun (WGS) entry which is preliminary data.</text>
</comment>
<keyword evidence="2" id="KW-1185">Reference proteome</keyword>
<gene>
    <name evidence="1" type="ORF">G7Y89_g13836</name>
</gene>
<dbReference type="EMBL" id="JAAMPI010001687">
    <property type="protein sequence ID" value="KAF4624336.1"/>
    <property type="molecule type" value="Genomic_DNA"/>
</dbReference>
<evidence type="ECO:0000313" key="1">
    <source>
        <dbReference type="EMBL" id="KAF4624336.1"/>
    </source>
</evidence>
<dbReference type="AlphaFoldDB" id="A0A8H4R917"/>
<accession>A0A8H4R917</accession>
<name>A0A8H4R917_9HELO</name>
<dbReference type="Proteomes" id="UP000566819">
    <property type="component" value="Unassembled WGS sequence"/>
</dbReference>
<proteinExistence type="predicted"/>
<reference evidence="1 2" key="1">
    <citation type="submission" date="2020-03" db="EMBL/GenBank/DDBJ databases">
        <title>Draft Genome Sequence of Cudoniella acicularis.</title>
        <authorList>
            <person name="Buettner E."/>
            <person name="Kellner H."/>
        </authorList>
    </citation>
    <scope>NUCLEOTIDE SEQUENCE [LARGE SCALE GENOMIC DNA]</scope>
    <source>
        <strain evidence="1 2">DSM 108380</strain>
    </source>
</reference>
<organism evidence="1 2">
    <name type="scientific">Cudoniella acicularis</name>
    <dbReference type="NCBI Taxonomy" id="354080"/>
    <lineage>
        <taxon>Eukaryota</taxon>
        <taxon>Fungi</taxon>
        <taxon>Dikarya</taxon>
        <taxon>Ascomycota</taxon>
        <taxon>Pezizomycotina</taxon>
        <taxon>Leotiomycetes</taxon>
        <taxon>Helotiales</taxon>
        <taxon>Tricladiaceae</taxon>
        <taxon>Cudoniella</taxon>
    </lineage>
</organism>
<evidence type="ECO:0000313" key="2">
    <source>
        <dbReference type="Proteomes" id="UP000566819"/>
    </source>
</evidence>